<reference evidence="34" key="2">
    <citation type="submission" date="2025-09" db="UniProtKB">
        <authorList>
            <consortium name="Ensembl"/>
        </authorList>
    </citation>
    <scope>IDENTIFICATION</scope>
</reference>
<dbReference type="Pfam" id="PF01130">
    <property type="entry name" value="CD36"/>
    <property type="match status" value="1"/>
</dbReference>
<evidence type="ECO:0000256" key="6">
    <source>
        <dbReference type="ARBA" id="ARBA00004221"/>
    </source>
</evidence>
<keyword evidence="20" id="KW-0445">Lipid transport</keyword>
<evidence type="ECO:0000256" key="2">
    <source>
        <dbReference type="ARBA" id="ARBA00000626"/>
    </source>
</evidence>
<feature type="transmembrane region" description="Helical" evidence="33">
    <location>
        <begin position="321"/>
        <end position="344"/>
    </location>
</feature>
<evidence type="ECO:0000256" key="33">
    <source>
        <dbReference type="SAM" id="Phobius"/>
    </source>
</evidence>
<evidence type="ECO:0000256" key="19">
    <source>
        <dbReference type="ARBA" id="ARBA00023034"/>
    </source>
</evidence>
<evidence type="ECO:0000256" key="28">
    <source>
        <dbReference type="ARBA" id="ARBA00029966"/>
    </source>
</evidence>
<evidence type="ECO:0000256" key="3">
    <source>
        <dbReference type="ARBA" id="ARBA00000934"/>
    </source>
</evidence>
<keyword evidence="15 33" id="KW-0812">Transmembrane</keyword>
<keyword evidence="21 33" id="KW-0472">Membrane</keyword>
<evidence type="ECO:0000313" key="34">
    <source>
        <dbReference type="Ensembl" id="ENSPSTP00000022576.1"/>
    </source>
</evidence>
<dbReference type="GO" id="GO:0005901">
    <property type="term" value="C:caveola"/>
    <property type="evidence" value="ECO:0007669"/>
    <property type="project" value="TreeGrafter"/>
</dbReference>
<keyword evidence="13" id="KW-1003">Cell membrane</keyword>
<keyword evidence="17" id="KW-0130">Cell adhesion</keyword>
<dbReference type="InterPro" id="IPR005428">
    <property type="entry name" value="CD36/SCARB1/SNMP1"/>
</dbReference>
<comment type="catalytic activity">
    <reaction evidence="2">
        <text>(9Z)-octadecenoate(out) = (9Z)-octadecenoate(in)</text>
        <dbReference type="Rhea" id="RHEA:33655"/>
        <dbReference type="ChEBI" id="CHEBI:30823"/>
    </reaction>
    <physiologicalReaction direction="left-to-right" evidence="2">
        <dbReference type="Rhea" id="RHEA:33656"/>
    </physiologicalReaction>
</comment>
<evidence type="ECO:0000313" key="35">
    <source>
        <dbReference type="Proteomes" id="UP000694428"/>
    </source>
</evidence>
<evidence type="ECO:0000256" key="22">
    <source>
        <dbReference type="ARBA" id="ARBA00023139"/>
    </source>
</evidence>
<evidence type="ECO:0000256" key="24">
    <source>
        <dbReference type="ARBA" id="ARBA00023170"/>
    </source>
</evidence>
<organism evidence="34 35">
    <name type="scientific">Pavo cristatus</name>
    <name type="common">Indian peafowl</name>
    <name type="synonym">Blue peafowl</name>
    <dbReference type="NCBI Taxonomy" id="9049"/>
    <lineage>
        <taxon>Eukaryota</taxon>
        <taxon>Metazoa</taxon>
        <taxon>Chordata</taxon>
        <taxon>Craniata</taxon>
        <taxon>Vertebrata</taxon>
        <taxon>Euteleostomi</taxon>
        <taxon>Archelosauria</taxon>
        <taxon>Archosauria</taxon>
        <taxon>Dinosauria</taxon>
        <taxon>Saurischia</taxon>
        <taxon>Theropoda</taxon>
        <taxon>Coelurosauria</taxon>
        <taxon>Aves</taxon>
        <taxon>Neognathae</taxon>
        <taxon>Galloanserae</taxon>
        <taxon>Galliformes</taxon>
        <taxon>Phasianidae</taxon>
        <taxon>Phasianinae</taxon>
        <taxon>Pavo</taxon>
    </lineage>
</organism>
<keyword evidence="35" id="KW-1185">Reference proteome</keyword>
<keyword evidence="18 33" id="KW-1133">Transmembrane helix</keyword>
<name>A0A8C9FZS8_PAVCR</name>
<proteinExistence type="inferred from homology"/>
<evidence type="ECO:0000256" key="10">
    <source>
        <dbReference type="ARBA" id="ARBA00010532"/>
    </source>
</evidence>
<comment type="similarity">
    <text evidence="10">Belongs to the CD36 family.</text>
</comment>
<keyword evidence="25" id="KW-0325">Glycoprotein</keyword>
<evidence type="ECO:0000256" key="5">
    <source>
        <dbReference type="ARBA" id="ARBA00001892"/>
    </source>
</evidence>
<evidence type="ECO:0000256" key="1">
    <source>
        <dbReference type="ARBA" id="ARBA00000542"/>
    </source>
</evidence>
<dbReference type="PANTHER" id="PTHR11923:SF12">
    <property type="entry name" value="PLATELET GLYCOPROTEIN 4"/>
    <property type="match status" value="1"/>
</dbReference>
<dbReference type="GO" id="GO:0034383">
    <property type="term" value="P:low-density lipoprotein particle clearance"/>
    <property type="evidence" value="ECO:0007669"/>
    <property type="project" value="TreeGrafter"/>
</dbReference>
<dbReference type="GO" id="GO:0150094">
    <property type="term" value="P:amyloid-beta clearance by cellular catabolic process"/>
    <property type="evidence" value="ECO:0007669"/>
    <property type="project" value="TreeGrafter"/>
</dbReference>
<evidence type="ECO:0000256" key="16">
    <source>
        <dbReference type="ARBA" id="ARBA00022843"/>
    </source>
</evidence>
<dbReference type="GO" id="GO:0005794">
    <property type="term" value="C:Golgi apparatus"/>
    <property type="evidence" value="ECO:0007669"/>
    <property type="project" value="UniProtKB-SubCell"/>
</dbReference>
<dbReference type="PRINTS" id="PR01610">
    <property type="entry name" value="CD36ANTIGEN"/>
</dbReference>
<dbReference type="GO" id="GO:0009986">
    <property type="term" value="C:cell surface"/>
    <property type="evidence" value="ECO:0007669"/>
    <property type="project" value="TreeGrafter"/>
</dbReference>
<evidence type="ECO:0000256" key="30">
    <source>
        <dbReference type="ARBA" id="ARBA00032188"/>
    </source>
</evidence>
<keyword evidence="23 32" id="KW-1015">Disulfide bond</keyword>
<dbReference type="InterPro" id="IPR002159">
    <property type="entry name" value="CD36_fam"/>
</dbReference>
<evidence type="ECO:0000256" key="23">
    <source>
        <dbReference type="ARBA" id="ARBA00023157"/>
    </source>
</evidence>
<accession>A0A8C9FZS8</accession>
<evidence type="ECO:0000256" key="32">
    <source>
        <dbReference type="PIRSR" id="PIRSR605428-52"/>
    </source>
</evidence>
<dbReference type="Proteomes" id="UP000694428">
    <property type="component" value="Unplaced"/>
</dbReference>
<evidence type="ECO:0000256" key="12">
    <source>
        <dbReference type="ARBA" id="ARBA00022448"/>
    </source>
</evidence>
<evidence type="ECO:0000256" key="29">
    <source>
        <dbReference type="ARBA" id="ARBA00031821"/>
    </source>
</evidence>
<dbReference type="AlphaFoldDB" id="A0A8C9FZS8"/>
<dbReference type="GO" id="GO:0006898">
    <property type="term" value="P:receptor-mediated endocytosis"/>
    <property type="evidence" value="ECO:0007669"/>
    <property type="project" value="TreeGrafter"/>
</dbReference>
<comment type="catalytic activity">
    <reaction evidence="5">
        <text>butanoate(out) = butanoate(in)</text>
        <dbReference type="Rhea" id="RHEA:45248"/>
        <dbReference type="ChEBI" id="CHEBI:17968"/>
    </reaction>
    <physiologicalReaction direction="left-to-right" evidence="5">
        <dbReference type="Rhea" id="RHEA:45249"/>
    </physiologicalReaction>
</comment>
<evidence type="ECO:0000256" key="8">
    <source>
        <dbReference type="ARBA" id="ARBA00004555"/>
    </source>
</evidence>
<protein>
    <recommendedName>
        <fullName evidence="11">Platelet glycoprotein 4</fullName>
    </recommendedName>
    <alternativeName>
        <fullName evidence="31">Glycoprotein IIIb</fullName>
    </alternativeName>
    <alternativeName>
        <fullName evidence="29">PAS IV</fullName>
    </alternativeName>
    <alternativeName>
        <fullName evidence="30">PAS-4</fullName>
    </alternativeName>
    <alternativeName>
        <fullName evidence="28">Platelet glycoprotein IV</fullName>
    </alternativeName>
</protein>
<feature type="disulfide bond" evidence="32">
    <location>
        <begin position="194"/>
        <end position="203"/>
    </location>
</feature>
<dbReference type="GO" id="GO:0042953">
    <property type="term" value="P:lipoprotein transport"/>
    <property type="evidence" value="ECO:0007669"/>
    <property type="project" value="TreeGrafter"/>
</dbReference>
<evidence type="ECO:0000256" key="15">
    <source>
        <dbReference type="ARBA" id="ARBA00022692"/>
    </source>
</evidence>
<comment type="catalytic activity">
    <reaction evidence="4">
        <text>tetradecanoate(out) = tetradecanoate(in)</text>
        <dbReference type="Rhea" id="RHEA:45252"/>
        <dbReference type="ChEBI" id="CHEBI:30807"/>
    </reaction>
    <physiologicalReaction direction="left-to-right" evidence="4">
        <dbReference type="Rhea" id="RHEA:45253"/>
    </physiologicalReaction>
</comment>
<sequence>VHLLCRIKTLQKGHVTFRNIFFQSRKAAPAVYKNNFIQLLLNTWIKSSKSNMLQNRTVKEILWGYKDPFLSKVPFPLDPVLGVFYPYNGTSDGLYRVYTGKEDISKTAIIESYKNKRNLSYWEGYCDLVNGTDGASFPPFVKKDQVLRFFSSDICRYAVYQTSKIVKGIPLYRFTVPREAFASPIDVGDNYCFCTDEVISQNCTLAGVLDISSCKAGRPVYISLPHFLHASESILHDVEGLSPNEEEHETFLDVEPCLATLPVARRLQLENLRGSFPPNEVFAYLPFTDVFIALFQSAVIGDEKAEMFRNKVTGRVQLLGVVQMALIIAGSVLFLAFMGSYFICRTKKLK</sequence>
<keyword evidence="14" id="KW-1017">Isopeptide bond</keyword>
<keyword evidence="16" id="KW-0832">Ubl conjugation</keyword>
<dbReference type="GO" id="GO:0005041">
    <property type="term" value="F:low-density lipoprotein particle receptor activity"/>
    <property type="evidence" value="ECO:0007669"/>
    <property type="project" value="TreeGrafter"/>
</dbReference>
<comment type="subcellular location">
    <subcellularLocation>
        <location evidence="6">Apical cell membrane</location>
    </subcellularLocation>
    <subcellularLocation>
        <location evidence="9">Cell membrane</location>
        <topology evidence="9">Multi-pass membrane protein</topology>
    </subcellularLocation>
    <subcellularLocation>
        <location evidence="8">Golgi apparatus</location>
    </subcellularLocation>
    <subcellularLocation>
        <location evidence="7">Membrane raft</location>
    </subcellularLocation>
</comment>
<dbReference type="GO" id="GO:0019915">
    <property type="term" value="P:lipid storage"/>
    <property type="evidence" value="ECO:0007669"/>
    <property type="project" value="TreeGrafter"/>
</dbReference>
<dbReference type="GO" id="GO:0005044">
    <property type="term" value="F:scavenger receptor activity"/>
    <property type="evidence" value="ECO:0007669"/>
    <property type="project" value="TreeGrafter"/>
</dbReference>
<keyword evidence="12" id="KW-0813">Transport</keyword>
<evidence type="ECO:0000256" key="9">
    <source>
        <dbReference type="ARBA" id="ARBA00004651"/>
    </source>
</evidence>
<dbReference type="Ensembl" id="ENSPSTT00000023717.1">
    <property type="protein sequence ID" value="ENSPSTP00000022576.1"/>
    <property type="gene ID" value="ENSPSTG00000016562.1"/>
</dbReference>
<evidence type="ECO:0000256" key="18">
    <source>
        <dbReference type="ARBA" id="ARBA00022989"/>
    </source>
</evidence>
<keyword evidence="19" id="KW-0333">Golgi apparatus</keyword>
<dbReference type="PANTHER" id="PTHR11923">
    <property type="entry name" value="SCAVENGER RECEPTOR CLASS B TYPE-1 SR-B1"/>
    <property type="match status" value="1"/>
</dbReference>
<evidence type="ECO:0000256" key="21">
    <source>
        <dbReference type="ARBA" id="ARBA00023136"/>
    </source>
</evidence>
<comment type="catalytic activity">
    <reaction evidence="27">
        <text>tetracosanoate(out) = tetracosanoate(in)</text>
        <dbReference type="Rhea" id="RHEA:45260"/>
        <dbReference type="ChEBI" id="CHEBI:31014"/>
    </reaction>
    <physiologicalReaction direction="left-to-right" evidence="27">
        <dbReference type="Rhea" id="RHEA:45261"/>
    </physiologicalReaction>
</comment>
<evidence type="ECO:0000256" key="26">
    <source>
        <dbReference type="ARBA" id="ARBA00023288"/>
    </source>
</evidence>
<keyword evidence="24" id="KW-0675">Receptor</keyword>
<dbReference type="PRINTS" id="PR01609">
    <property type="entry name" value="CD36FAMILY"/>
</dbReference>
<feature type="disulfide bond" evidence="32">
    <location>
        <begin position="126"/>
        <end position="192"/>
    </location>
</feature>
<feature type="disulfide bond" evidence="32">
    <location>
        <begin position="155"/>
        <end position="214"/>
    </location>
</feature>
<evidence type="ECO:0000256" key="4">
    <source>
        <dbReference type="ARBA" id="ARBA00000996"/>
    </source>
</evidence>
<evidence type="ECO:0000256" key="27">
    <source>
        <dbReference type="ARBA" id="ARBA00023949"/>
    </source>
</evidence>
<evidence type="ECO:0000256" key="7">
    <source>
        <dbReference type="ARBA" id="ARBA00004285"/>
    </source>
</evidence>
<dbReference type="GO" id="GO:0044539">
    <property type="term" value="P:long-chain fatty acid import into cell"/>
    <property type="evidence" value="ECO:0007669"/>
    <property type="project" value="TreeGrafter"/>
</dbReference>
<dbReference type="GO" id="GO:0030169">
    <property type="term" value="F:low-density lipoprotein particle binding"/>
    <property type="evidence" value="ECO:0007669"/>
    <property type="project" value="TreeGrafter"/>
</dbReference>
<comment type="catalytic activity">
    <reaction evidence="3">
        <text>hexadecanoate(out) = hexadecanoate(in)</text>
        <dbReference type="Rhea" id="RHEA:45256"/>
        <dbReference type="ChEBI" id="CHEBI:7896"/>
    </reaction>
    <physiologicalReaction direction="left-to-right" evidence="3">
        <dbReference type="Rhea" id="RHEA:45257"/>
    </physiologicalReaction>
</comment>
<keyword evidence="22" id="KW-0564">Palmitate</keyword>
<evidence type="ECO:0000256" key="25">
    <source>
        <dbReference type="ARBA" id="ARBA00023180"/>
    </source>
</evidence>
<comment type="catalytic activity">
    <reaction evidence="1">
        <text>(9Z,12Z)-octadecadienoate(out) = (9Z,12Z)-octadecadienoate(in)</text>
        <dbReference type="Rhea" id="RHEA:45264"/>
        <dbReference type="ChEBI" id="CHEBI:30245"/>
    </reaction>
    <physiologicalReaction direction="left-to-right" evidence="1">
        <dbReference type="Rhea" id="RHEA:45265"/>
    </physiologicalReaction>
</comment>
<evidence type="ECO:0000256" key="13">
    <source>
        <dbReference type="ARBA" id="ARBA00022475"/>
    </source>
</evidence>
<evidence type="ECO:0000256" key="17">
    <source>
        <dbReference type="ARBA" id="ARBA00022889"/>
    </source>
</evidence>
<keyword evidence="26" id="KW-0449">Lipoprotein</keyword>
<evidence type="ECO:0000256" key="20">
    <source>
        <dbReference type="ARBA" id="ARBA00023055"/>
    </source>
</evidence>
<evidence type="ECO:0000256" key="11">
    <source>
        <dbReference type="ARBA" id="ARBA00020772"/>
    </source>
</evidence>
<evidence type="ECO:0000256" key="31">
    <source>
        <dbReference type="ARBA" id="ARBA00032780"/>
    </source>
</evidence>
<dbReference type="GO" id="GO:0007155">
    <property type="term" value="P:cell adhesion"/>
    <property type="evidence" value="ECO:0007669"/>
    <property type="project" value="UniProtKB-KW"/>
</dbReference>
<reference evidence="34" key="1">
    <citation type="submission" date="2025-08" db="UniProtKB">
        <authorList>
            <consortium name="Ensembl"/>
        </authorList>
    </citation>
    <scope>IDENTIFICATION</scope>
</reference>
<dbReference type="GO" id="GO:0016324">
    <property type="term" value="C:apical plasma membrane"/>
    <property type="evidence" value="ECO:0007669"/>
    <property type="project" value="UniProtKB-SubCell"/>
</dbReference>
<evidence type="ECO:0000256" key="14">
    <source>
        <dbReference type="ARBA" id="ARBA00022499"/>
    </source>
</evidence>